<evidence type="ECO:0000313" key="3">
    <source>
        <dbReference type="Proteomes" id="UP000228380"/>
    </source>
</evidence>
<evidence type="ECO:0000313" key="4">
    <source>
        <dbReference type="RefSeq" id="XP_038971988.1"/>
    </source>
</evidence>
<proteinExistence type="predicted"/>
<reference evidence="4" key="1">
    <citation type="submission" date="2025-08" db="UniProtKB">
        <authorList>
            <consortium name="RefSeq"/>
        </authorList>
    </citation>
    <scope>IDENTIFICATION</scope>
    <source>
        <tissue evidence="4">Young leaves</tissue>
    </source>
</reference>
<dbReference type="KEGG" id="pda:120104616"/>
<dbReference type="Proteomes" id="UP000228380">
    <property type="component" value="Unplaced"/>
</dbReference>
<feature type="signal peptide" evidence="2">
    <location>
        <begin position="1"/>
        <end position="22"/>
    </location>
</feature>
<keyword evidence="2" id="KW-0732">Signal</keyword>
<gene>
    <name evidence="4" type="primary">LOC120104616</name>
</gene>
<organism evidence="3 4">
    <name type="scientific">Phoenix dactylifera</name>
    <name type="common">Date palm</name>
    <dbReference type="NCBI Taxonomy" id="42345"/>
    <lineage>
        <taxon>Eukaryota</taxon>
        <taxon>Viridiplantae</taxon>
        <taxon>Streptophyta</taxon>
        <taxon>Embryophyta</taxon>
        <taxon>Tracheophyta</taxon>
        <taxon>Spermatophyta</taxon>
        <taxon>Magnoliopsida</taxon>
        <taxon>Liliopsida</taxon>
        <taxon>Arecaceae</taxon>
        <taxon>Coryphoideae</taxon>
        <taxon>Phoeniceae</taxon>
        <taxon>Phoenix</taxon>
    </lineage>
</organism>
<sequence length="140" mass="15233">MKLAMPVVSLLLLLLLATTTQGIRLDEESLAAFHNNIHEKRSSMGGVNKVGVAPSGINGRSSGRSRKLMKKRMVALKNERSKETVFDAAQSHHNSKEDFGGSTGEHVHVEPPAVSRSDPDILEIAGMDYSPAKREPPIHN</sequence>
<dbReference type="PANTHER" id="PTHR33743:SF19">
    <property type="entry name" value="PROTEIN GOLVEN 6"/>
    <property type="match status" value="1"/>
</dbReference>
<dbReference type="AlphaFoldDB" id="A0A8B8ZKJ3"/>
<dbReference type="PANTHER" id="PTHR33743">
    <property type="entry name" value="PROTEIN GOLVEN 6-RELATED"/>
    <property type="match status" value="1"/>
</dbReference>
<evidence type="ECO:0000256" key="2">
    <source>
        <dbReference type="SAM" id="SignalP"/>
    </source>
</evidence>
<dbReference type="GeneID" id="120104616"/>
<protein>
    <submittedName>
        <fullName evidence="4">Uncharacterized protein LOC120104616</fullName>
    </submittedName>
</protein>
<feature type="region of interest" description="Disordered" evidence="1">
    <location>
        <begin position="41"/>
        <end position="121"/>
    </location>
</feature>
<name>A0A8B8ZKJ3_PHODC</name>
<dbReference type="Pfam" id="PF21529">
    <property type="entry name" value="GLV1-2"/>
    <property type="match status" value="1"/>
</dbReference>
<feature type="compositionally biased region" description="Basic and acidic residues" evidence="1">
    <location>
        <begin position="94"/>
        <end position="109"/>
    </location>
</feature>
<evidence type="ECO:0000256" key="1">
    <source>
        <dbReference type="SAM" id="MobiDB-lite"/>
    </source>
</evidence>
<feature type="chain" id="PRO_5034357247" evidence="2">
    <location>
        <begin position="23"/>
        <end position="140"/>
    </location>
</feature>
<accession>A0A8B8ZKJ3</accession>
<dbReference type="InterPro" id="IPR049306">
    <property type="entry name" value="GLV1-2"/>
</dbReference>
<dbReference type="OrthoDB" id="1903945at2759"/>
<keyword evidence="3" id="KW-1185">Reference proteome</keyword>
<dbReference type="RefSeq" id="XP_038971988.1">
    <property type="nucleotide sequence ID" value="XM_039116060.1"/>
</dbReference>
<feature type="compositionally biased region" description="Basic residues" evidence="1">
    <location>
        <begin position="63"/>
        <end position="74"/>
    </location>
</feature>